<feature type="compositionally biased region" description="Polar residues" evidence="1">
    <location>
        <begin position="657"/>
        <end position="666"/>
    </location>
</feature>
<accession>A0A9P6CD81</accession>
<dbReference type="Proteomes" id="UP000807353">
    <property type="component" value="Unassembled WGS sequence"/>
</dbReference>
<dbReference type="AlphaFoldDB" id="A0A9P6CD81"/>
<reference evidence="3" key="1">
    <citation type="submission" date="2020-11" db="EMBL/GenBank/DDBJ databases">
        <authorList>
            <consortium name="DOE Joint Genome Institute"/>
            <person name="Ahrendt S."/>
            <person name="Riley R."/>
            <person name="Andreopoulos W."/>
            <person name="Labutti K."/>
            <person name="Pangilinan J."/>
            <person name="Ruiz-Duenas F.J."/>
            <person name="Barrasa J.M."/>
            <person name="Sanchez-Garcia M."/>
            <person name="Camarero S."/>
            <person name="Miyauchi S."/>
            <person name="Serrano A."/>
            <person name="Linde D."/>
            <person name="Babiker R."/>
            <person name="Drula E."/>
            <person name="Ayuso-Fernandez I."/>
            <person name="Pacheco R."/>
            <person name="Padilla G."/>
            <person name="Ferreira P."/>
            <person name="Barriuso J."/>
            <person name="Kellner H."/>
            <person name="Castanera R."/>
            <person name="Alfaro M."/>
            <person name="Ramirez L."/>
            <person name="Pisabarro A.G."/>
            <person name="Kuo A."/>
            <person name="Tritt A."/>
            <person name="Lipzen A."/>
            <person name="He G."/>
            <person name="Yan M."/>
            <person name="Ng V."/>
            <person name="Cullen D."/>
            <person name="Martin F."/>
            <person name="Rosso M.-N."/>
            <person name="Henrissat B."/>
            <person name="Hibbett D."/>
            <person name="Martinez A.T."/>
            <person name="Grigoriev I.V."/>
        </authorList>
    </citation>
    <scope>NUCLEOTIDE SEQUENCE</scope>
    <source>
        <strain evidence="3">CBS 247.69</strain>
    </source>
</reference>
<dbReference type="EMBL" id="MU150283">
    <property type="protein sequence ID" value="KAF9461511.1"/>
    <property type="molecule type" value="Genomic_DNA"/>
</dbReference>
<comment type="caution">
    <text evidence="3">The sequence shown here is derived from an EMBL/GenBank/DDBJ whole genome shotgun (WGS) entry which is preliminary data.</text>
</comment>
<proteinExistence type="predicted"/>
<evidence type="ECO:0000256" key="2">
    <source>
        <dbReference type="SAM" id="SignalP"/>
    </source>
</evidence>
<sequence length="716" mass="78901">MVTLVLSLPTSLILLVHLHILEYPHANKPEYDHNIFSSQARGLRDRIKTLEDICYFLVGRLEGNARTILPSYPCAQPSDTVAFRTSLAKYLETLRHQSVFPSSKVSVGAGNKVGGKSDGVKSGGSAWWWKDVLVRKSLLEECSGEKFERLILSVSTHALLKGVASSAIVLPDDTTRLFRTQPNMYTGLLFKSKSRRHVWSHSAALLLQRQGSCKSLRELLESHGGVSTSKYSHLETERLVSLVTSKLNDLHDKLWYAQAGRLALQFLARLYGLTSPETLGVPHTDPEDSTNFKNPTTPPQPLPIAAAHHPANLKKLRKPVFSSTKKLRGGNQVDGKGTFVSAQPNHSQSVAEVTLSGYLDSELGRQREIVGALAKLKEIGQELLTRAKTLEDKYKSKAGRSTLTLWQPSGGSPATIINFTVKPTPELLSSLSLHPPFSNSSLESQIDDIRDSILPSYPIIPDLFGPRLPYKDERSNSDVQISRIPRANTQILALRSHASESNSKSALITSTPSLTLKNSRKVPLNDGTIKSTMRWGSKTPRKSIRFSLAVNSRLSLFPSEEESDEGDAFEDEINRIVHGIEDESMENIIVPVTPKPKAPPVNRIFTGTKGSTAKRPKQSYPMVFHEPSVALPLLIAASTSLDGLLVDSSDEEGDLTDQGTPNQKLFDNTADGNEGYENEAPSMTLRDILLRADTTDFDLLDEDGEDGLENESFEWD</sequence>
<keyword evidence="2" id="KW-0732">Signal</keyword>
<organism evidence="3 4">
    <name type="scientific">Collybia nuda</name>
    <dbReference type="NCBI Taxonomy" id="64659"/>
    <lineage>
        <taxon>Eukaryota</taxon>
        <taxon>Fungi</taxon>
        <taxon>Dikarya</taxon>
        <taxon>Basidiomycota</taxon>
        <taxon>Agaricomycotina</taxon>
        <taxon>Agaricomycetes</taxon>
        <taxon>Agaricomycetidae</taxon>
        <taxon>Agaricales</taxon>
        <taxon>Tricholomatineae</taxon>
        <taxon>Clitocybaceae</taxon>
        <taxon>Collybia</taxon>
    </lineage>
</organism>
<gene>
    <name evidence="3" type="ORF">BDZ94DRAFT_1221281</name>
</gene>
<feature type="signal peptide" evidence="2">
    <location>
        <begin position="1"/>
        <end position="26"/>
    </location>
</feature>
<dbReference type="OrthoDB" id="5575722at2759"/>
<keyword evidence="4" id="KW-1185">Reference proteome</keyword>
<evidence type="ECO:0000256" key="1">
    <source>
        <dbReference type="SAM" id="MobiDB-lite"/>
    </source>
</evidence>
<feature type="region of interest" description="Disordered" evidence="1">
    <location>
        <begin position="648"/>
        <end position="681"/>
    </location>
</feature>
<feature type="chain" id="PRO_5040191409" description="HAUS augmin-like complex subunit 6 N-terminal domain-containing protein" evidence="2">
    <location>
        <begin position="27"/>
        <end position="716"/>
    </location>
</feature>
<name>A0A9P6CD81_9AGAR</name>
<protein>
    <recommendedName>
        <fullName evidence="5">HAUS augmin-like complex subunit 6 N-terminal domain-containing protein</fullName>
    </recommendedName>
</protein>
<evidence type="ECO:0000313" key="3">
    <source>
        <dbReference type="EMBL" id="KAF9461511.1"/>
    </source>
</evidence>
<evidence type="ECO:0000313" key="4">
    <source>
        <dbReference type="Proteomes" id="UP000807353"/>
    </source>
</evidence>
<evidence type="ECO:0008006" key="5">
    <source>
        <dbReference type="Google" id="ProtNLM"/>
    </source>
</evidence>